<proteinExistence type="predicted"/>
<dbReference type="WBParaSite" id="Hba_11220">
    <property type="protein sequence ID" value="Hba_11220"/>
    <property type="gene ID" value="Hba_11220"/>
</dbReference>
<name>A0A1I7X195_HETBA</name>
<keyword evidence="1" id="KW-1185">Reference proteome</keyword>
<evidence type="ECO:0000313" key="2">
    <source>
        <dbReference type="WBParaSite" id="Hba_11220"/>
    </source>
</evidence>
<reference evidence="2" key="1">
    <citation type="submission" date="2016-11" db="UniProtKB">
        <authorList>
            <consortium name="WormBaseParasite"/>
        </authorList>
    </citation>
    <scope>IDENTIFICATION</scope>
</reference>
<sequence>MAIRSAMIAKDVPKDPSQYTPSSSPCLVVVVGEVVDVAEVAAAAVEEVVEVEVEAAAELRRSSSSSSTTCLEVVLDMLKVVAVADMLKAEAVEDTPRAVEAAGTSRVAEEEEEEEEEDILKVLHRLLQLHLLLLVVEVLTPIAGFSKTDKGALDKGESIIKHYVKTKYKD</sequence>
<accession>A0A1I7X195</accession>
<protein>
    <submittedName>
        <fullName evidence="2">Uncharacterized protein</fullName>
    </submittedName>
</protein>
<dbReference type="AlphaFoldDB" id="A0A1I7X195"/>
<organism evidence="1 2">
    <name type="scientific">Heterorhabditis bacteriophora</name>
    <name type="common">Entomopathogenic nematode worm</name>
    <dbReference type="NCBI Taxonomy" id="37862"/>
    <lineage>
        <taxon>Eukaryota</taxon>
        <taxon>Metazoa</taxon>
        <taxon>Ecdysozoa</taxon>
        <taxon>Nematoda</taxon>
        <taxon>Chromadorea</taxon>
        <taxon>Rhabditida</taxon>
        <taxon>Rhabditina</taxon>
        <taxon>Rhabditomorpha</taxon>
        <taxon>Strongyloidea</taxon>
        <taxon>Heterorhabditidae</taxon>
        <taxon>Heterorhabditis</taxon>
    </lineage>
</organism>
<dbReference type="Proteomes" id="UP000095283">
    <property type="component" value="Unplaced"/>
</dbReference>
<evidence type="ECO:0000313" key="1">
    <source>
        <dbReference type="Proteomes" id="UP000095283"/>
    </source>
</evidence>